<protein>
    <submittedName>
        <fullName evidence="1">Uncharacterized protein</fullName>
    </submittedName>
</protein>
<dbReference type="AlphaFoldDB" id="A0A7X1M8W3"/>
<accession>A0A7X1M8W3</accession>
<keyword evidence="2" id="KW-1185">Reference proteome</keyword>
<evidence type="ECO:0000313" key="2">
    <source>
        <dbReference type="Proteomes" id="UP000584670"/>
    </source>
</evidence>
<proteinExistence type="predicted"/>
<comment type="caution">
    <text evidence="1">The sequence shown here is derived from an EMBL/GenBank/DDBJ whole genome shotgun (WGS) entry which is preliminary data.</text>
</comment>
<sequence>MKAAGADGALSLYLLDADRESFAAFTEGASGTVRQGGPVSLWDDIEGALTAWQDAGQPISAVRVHITEWAHTYWIGGQRITTTSGEKWIGDKPVRGGNTPSADR</sequence>
<gene>
    <name evidence="1" type="ORF">H4N64_12680</name>
</gene>
<name>A0A7X1M8W3_9ACTN</name>
<dbReference type="Proteomes" id="UP000584670">
    <property type="component" value="Unassembled WGS sequence"/>
</dbReference>
<organism evidence="1 2">
    <name type="scientific">Streptomyces cupreus</name>
    <dbReference type="NCBI Taxonomy" id="2759956"/>
    <lineage>
        <taxon>Bacteria</taxon>
        <taxon>Bacillati</taxon>
        <taxon>Actinomycetota</taxon>
        <taxon>Actinomycetes</taxon>
        <taxon>Kitasatosporales</taxon>
        <taxon>Streptomycetaceae</taxon>
        <taxon>Streptomyces</taxon>
    </lineage>
</organism>
<dbReference type="EMBL" id="JACMSF010000011">
    <property type="protein sequence ID" value="MBC2902452.1"/>
    <property type="molecule type" value="Genomic_DNA"/>
</dbReference>
<reference evidence="1 2" key="1">
    <citation type="submission" date="2020-08" db="EMBL/GenBank/DDBJ databases">
        <title>Streptomyces sp. PSKA01 genome sequencing and assembly.</title>
        <authorList>
            <person name="Mandal S."/>
            <person name="Maiti P.K."/>
            <person name="Das P."/>
        </authorList>
    </citation>
    <scope>NUCLEOTIDE SEQUENCE [LARGE SCALE GENOMIC DNA]</scope>
    <source>
        <strain evidence="1 2">PSKA01</strain>
    </source>
</reference>
<evidence type="ECO:0000313" key="1">
    <source>
        <dbReference type="EMBL" id="MBC2902452.1"/>
    </source>
</evidence>
<dbReference type="RefSeq" id="WP_186282365.1">
    <property type="nucleotide sequence ID" value="NZ_JACMSF010000011.1"/>
</dbReference>